<sequence length="332" mass="36746">MGVHYDLRLRPEQPPTPAPDAFTIHHREVAPSEGRDGLSLAFVHEGTGGYPLLLLHGYPETKRIWWRNIGPLAEAGYEVIVPDLRGFGDSDLSTKDVYDLAAWSRDLYLLVHDVLGHERCGVVGGDLGALIGVDLLNRYPGFVEKLVFFDSVPPFVFDDFIAAGIDVAAIRSIGDGPTGDYRMLQGATPDDLAAELDTPAKRRRYVAGMYGHRLWASPGTFAAADVDFMTEPFSTEERLRAGWAAYQLQYGRAVSEPPIVDRKVDVPTLILYGMDDQVVGPDFLHTCEVAFTNRTGPVVLPGAGHFLQWERADLFNPLVTAFFGDLRVRFTR</sequence>
<keyword evidence="1 3" id="KW-0378">Hydrolase</keyword>
<dbReference type="EMBL" id="AP022608">
    <property type="protein sequence ID" value="BBZ18338.1"/>
    <property type="molecule type" value="Genomic_DNA"/>
</dbReference>
<dbReference type="Gene3D" id="3.40.50.1820">
    <property type="entry name" value="alpha/beta hydrolase"/>
    <property type="match status" value="1"/>
</dbReference>
<evidence type="ECO:0000256" key="1">
    <source>
        <dbReference type="ARBA" id="ARBA00022801"/>
    </source>
</evidence>
<feature type="domain" description="AB hydrolase-1" evidence="2">
    <location>
        <begin position="50"/>
        <end position="154"/>
    </location>
</feature>
<dbReference type="PANTHER" id="PTHR43329">
    <property type="entry name" value="EPOXIDE HYDROLASE"/>
    <property type="match status" value="1"/>
</dbReference>
<evidence type="ECO:0000313" key="3">
    <source>
        <dbReference type="EMBL" id="BBZ18338.1"/>
    </source>
</evidence>
<dbReference type="InterPro" id="IPR000073">
    <property type="entry name" value="AB_hydrolase_1"/>
</dbReference>
<dbReference type="KEGG" id="mgad:MGAD_26730"/>
<organism evidence="3 4">
    <name type="scientific">Mycolicibacterium gadium</name>
    <name type="common">Mycobacterium gadium</name>
    <dbReference type="NCBI Taxonomy" id="1794"/>
    <lineage>
        <taxon>Bacteria</taxon>
        <taxon>Bacillati</taxon>
        <taxon>Actinomycetota</taxon>
        <taxon>Actinomycetes</taxon>
        <taxon>Mycobacteriales</taxon>
        <taxon>Mycobacteriaceae</taxon>
        <taxon>Mycolicibacterium</taxon>
    </lineage>
</organism>
<dbReference type="GO" id="GO:0016787">
    <property type="term" value="F:hydrolase activity"/>
    <property type="evidence" value="ECO:0007669"/>
    <property type="project" value="UniProtKB-KW"/>
</dbReference>
<dbReference type="Pfam" id="PF00561">
    <property type="entry name" value="Abhydrolase_1"/>
    <property type="match status" value="1"/>
</dbReference>
<name>A0A7I7WQZ8_MYCGU</name>
<evidence type="ECO:0000259" key="2">
    <source>
        <dbReference type="Pfam" id="PF00561"/>
    </source>
</evidence>
<dbReference type="SUPFAM" id="SSF53474">
    <property type="entry name" value="alpha/beta-Hydrolases"/>
    <property type="match status" value="1"/>
</dbReference>
<dbReference type="PRINTS" id="PR00412">
    <property type="entry name" value="EPOXHYDRLASE"/>
</dbReference>
<evidence type="ECO:0000313" key="4">
    <source>
        <dbReference type="Proteomes" id="UP000466187"/>
    </source>
</evidence>
<gene>
    <name evidence="3" type="ORF">MGAD_26730</name>
</gene>
<dbReference type="InterPro" id="IPR029058">
    <property type="entry name" value="AB_hydrolase_fold"/>
</dbReference>
<proteinExistence type="predicted"/>
<reference evidence="3 4" key="1">
    <citation type="journal article" date="2019" name="Emerg. Microbes Infect.">
        <title>Comprehensive subspecies identification of 175 nontuberculous mycobacteria species based on 7547 genomic profiles.</title>
        <authorList>
            <person name="Matsumoto Y."/>
            <person name="Kinjo T."/>
            <person name="Motooka D."/>
            <person name="Nabeya D."/>
            <person name="Jung N."/>
            <person name="Uechi K."/>
            <person name="Horii T."/>
            <person name="Iida T."/>
            <person name="Fujita J."/>
            <person name="Nakamura S."/>
        </authorList>
    </citation>
    <scope>NUCLEOTIDE SEQUENCE [LARGE SCALE GENOMIC DNA]</scope>
    <source>
        <strain evidence="3 4">JCM 12688</strain>
    </source>
</reference>
<protein>
    <submittedName>
        <fullName evidence="3">Alpha/beta hydrolase</fullName>
    </submittedName>
</protein>
<accession>A0A7I7WQZ8</accession>
<dbReference type="InterPro" id="IPR000639">
    <property type="entry name" value="Epox_hydrolase-like"/>
</dbReference>
<dbReference type="Proteomes" id="UP000466187">
    <property type="component" value="Chromosome"/>
</dbReference>
<dbReference type="PRINTS" id="PR00111">
    <property type="entry name" value="ABHYDROLASE"/>
</dbReference>
<dbReference type="AlphaFoldDB" id="A0A7I7WQZ8"/>